<proteinExistence type="predicted"/>
<evidence type="ECO:0000313" key="2">
    <source>
        <dbReference type="EMBL" id="MFD0685902.1"/>
    </source>
</evidence>
<name>A0ABW2XIW5_9ACTN</name>
<accession>A0ABW2XIW5</accession>
<organism evidence="2 3">
    <name type="scientific">Actinomadura fibrosa</name>
    <dbReference type="NCBI Taxonomy" id="111802"/>
    <lineage>
        <taxon>Bacteria</taxon>
        <taxon>Bacillati</taxon>
        <taxon>Actinomycetota</taxon>
        <taxon>Actinomycetes</taxon>
        <taxon>Streptosporangiales</taxon>
        <taxon>Thermomonosporaceae</taxon>
        <taxon>Actinomadura</taxon>
    </lineage>
</organism>
<dbReference type="Proteomes" id="UP001597063">
    <property type="component" value="Unassembled WGS sequence"/>
</dbReference>
<evidence type="ECO:0000313" key="3">
    <source>
        <dbReference type="Proteomes" id="UP001597063"/>
    </source>
</evidence>
<keyword evidence="3" id="KW-1185">Reference proteome</keyword>
<feature type="region of interest" description="Disordered" evidence="1">
    <location>
        <begin position="1"/>
        <end position="24"/>
    </location>
</feature>
<evidence type="ECO:0008006" key="4">
    <source>
        <dbReference type="Google" id="ProtNLM"/>
    </source>
</evidence>
<comment type="caution">
    <text evidence="2">The sequence shown here is derived from an EMBL/GenBank/DDBJ whole genome shotgun (WGS) entry which is preliminary data.</text>
</comment>
<dbReference type="EMBL" id="JBHTGP010000006">
    <property type="protein sequence ID" value="MFD0685902.1"/>
    <property type="molecule type" value="Genomic_DNA"/>
</dbReference>
<evidence type="ECO:0000256" key="1">
    <source>
        <dbReference type="SAM" id="MobiDB-lite"/>
    </source>
</evidence>
<sequence length="100" mass="11144">MTSDKTEARTPGQGSGLTDEQAGGRVVEHSVTRYLTAHASLYAPAGRRTMWWYAIRCPHCGAGHFGRLRDREAAETVRRTGCGRLVRLVVMRTYAPKVIR</sequence>
<reference evidence="3" key="1">
    <citation type="journal article" date="2019" name="Int. J. Syst. Evol. Microbiol.">
        <title>The Global Catalogue of Microorganisms (GCM) 10K type strain sequencing project: providing services to taxonomists for standard genome sequencing and annotation.</title>
        <authorList>
            <consortium name="The Broad Institute Genomics Platform"/>
            <consortium name="The Broad Institute Genome Sequencing Center for Infectious Disease"/>
            <person name="Wu L."/>
            <person name="Ma J."/>
        </authorList>
    </citation>
    <scope>NUCLEOTIDE SEQUENCE [LARGE SCALE GENOMIC DNA]</scope>
    <source>
        <strain evidence="3">JCM 9371</strain>
    </source>
</reference>
<protein>
    <recommendedName>
        <fullName evidence="4">Zinc-ribbon domain-containing protein</fullName>
    </recommendedName>
</protein>
<dbReference type="RefSeq" id="WP_131755316.1">
    <property type="nucleotide sequence ID" value="NZ_CAACUY010000004.1"/>
</dbReference>
<gene>
    <name evidence="2" type="ORF">ACFQZM_15460</name>
</gene>